<dbReference type="Proteomes" id="UP000724874">
    <property type="component" value="Unassembled WGS sequence"/>
</dbReference>
<dbReference type="AlphaFoldDB" id="A0A9P5TFF6"/>
<gene>
    <name evidence="1" type="ORF">CPB84DRAFT_1829446</name>
</gene>
<name>A0A9P5TFF6_GYMJU</name>
<sequence>MRSPGNVWMSRSLDSRSEQAFSRRAMSATGDKTRRWRFKRAAHPLHFSNLVPPMSLLFSSYFESSNLSSAHGPLLIYSNSTSHTLRGSTLLRAFLRCRQAGHHILKVALCPLSTSSWEWSVPQPFRLMVFGPLVLPCYGSGAGVVLVEHQPGRY</sequence>
<evidence type="ECO:0000313" key="1">
    <source>
        <dbReference type="EMBL" id="KAF8874198.1"/>
    </source>
</evidence>
<evidence type="ECO:0000313" key="2">
    <source>
        <dbReference type="Proteomes" id="UP000724874"/>
    </source>
</evidence>
<organism evidence="1 2">
    <name type="scientific">Gymnopilus junonius</name>
    <name type="common">Spectacular rustgill mushroom</name>
    <name type="synonym">Gymnopilus spectabilis subsp. junonius</name>
    <dbReference type="NCBI Taxonomy" id="109634"/>
    <lineage>
        <taxon>Eukaryota</taxon>
        <taxon>Fungi</taxon>
        <taxon>Dikarya</taxon>
        <taxon>Basidiomycota</taxon>
        <taxon>Agaricomycotina</taxon>
        <taxon>Agaricomycetes</taxon>
        <taxon>Agaricomycetidae</taxon>
        <taxon>Agaricales</taxon>
        <taxon>Agaricineae</taxon>
        <taxon>Hymenogastraceae</taxon>
        <taxon>Gymnopilus</taxon>
    </lineage>
</organism>
<comment type="caution">
    <text evidence="1">The sequence shown here is derived from an EMBL/GenBank/DDBJ whole genome shotgun (WGS) entry which is preliminary data.</text>
</comment>
<keyword evidence="2" id="KW-1185">Reference proteome</keyword>
<proteinExistence type="predicted"/>
<dbReference type="EMBL" id="JADNYJ010000219">
    <property type="protein sequence ID" value="KAF8874198.1"/>
    <property type="molecule type" value="Genomic_DNA"/>
</dbReference>
<accession>A0A9P5TFF6</accession>
<protein>
    <submittedName>
        <fullName evidence="1">Uncharacterized protein</fullName>
    </submittedName>
</protein>
<reference evidence="1" key="1">
    <citation type="submission" date="2020-11" db="EMBL/GenBank/DDBJ databases">
        <authorList>
            <consortium name="DOE Joint Genome Institute"/>
            <person name="Ahrendt S."/>
            <person name="Riley R."/>
            <person name="Andreopoulos W."/>
            <person name="LaButti K."/>
            <person name="Pangilinan J."/>
            <person name="Ruiz-duenas F.J."/>
            <person name="Barrasa J.M."/>
            <person name="Sanchez-Garcia M."/>
            <person name="Camarero S."/>
            <person name="Miyauchi S."/>
            <person name="Serrano A."/>
            <person name="Linde D."/>
            <person name="Babiker R."/>
            <person name="Drula E."/>
            <person name="Ayuso-Fernandez I."/>
            <person name="Pacheco R."/>
            <person name="Padilla G."/>
            <person name="Ferreira P."/>
            <person name="Barriuso J."/>
            <person name="Kellner H."/>
            <person name="Castanera R."/>
            <person name="Alfaro M."/>
            <person name="Ramirez L."/>
            <person name="Pisabarro A.G."/>
            <person name="Kuo A."/>
            <person name="Tritt A."/>
            <person name="Lipzen A."/>
            <person name="He G."/>
            <person name="Yan M."/>
            <person name="Ng V."/>
            <person name="Cullen D."/>
            <person name="Martin F."/>
            <person name="Rosso M.-N."/>
            <person name="Henrissat B."/>
            <person name="Hibbett D."/>
            <person name="Martinez A.T."/>
            <person name="Grigoriev I.V."/>
        </authorList>
    </citation>
    <scope>NUCLEOTIDE SEQUENCE</scope>
    <source>
        <strain evidence="1">AH 44721</strain>
    </source>
</reference>